<proteinExistence type="predicted"/>
<evidence type="ECO:0000313" key="2">
    <source>
        <dbReference type="EMBL" id="QAA34158.1"/>
    </source>
</evidence>
<accession>A0A3R5U7W1</accession>
<dbReference type="RefSeq" id="WP_128214879.1">
    <property type="nucleotide sequence ID" value="NZ_CP025746.1"/>
</dbReference>
<name>A0A3R5U7W1_9CLOT</name>
<dbReference type="KEGG" id="cmah:C1I91_22390"/>
<keyword evidence="3" id="KW-1185">Reference proteome</keyword>
<dbReference type="OrthoDB" id="5356505at2"/>
<feature type="domain" description="Immunity MXAN-0049 protein" evidence="1">
    <location>
        <begin position="60"/>
        <end position="180"/>
    </location>
</feature>
<evidence type="ECO:0000313" key="3">
    <source>
        <dbReference type="Proteomes" id="UP000286268"/>
    </source>
</evidence>
<sequence length="185" mass="21810">MKIWKIDKNVNDFAGFFLEDEDNKAILEEFLDKGIYIDKWSELELRACDTDKPFADCLHLWSGGNPLIVSEKAKEIMSSKFNEHVQFLPMIYKRDNKNYYVMNILSIIDCVDYEKSDLKILMDKYIIDVNKYCFNENAKKVPIFKIYLDGVIKRIDSFVNDEFKNLIEDSGLEGFKFTEVFDFEA</sequence>
<reference evidence="2 3" key="1">
    <citation type="submission" date="2018-01" db="EMBL/GenBank/DDBJ databases">
        <title>Genome Sequencing and Assembly of Anaerobacter polyendosporus strain CT4.</title>
        <authorList>
            <person name="Tachaapaikoon C."/>
            <person name="Sutheeworapong S."/>
            <person name="Jenjaroenpun P."/>
            <person name="Wongsurawat T."/>
            <person name="Nookeaw I."/>
            <person name="Cheawchanlertfa P."/>
            <person name="Kosugi A."/>
            <person name="Cheevadhanarak S."/>
            <person name="Ratanakhanokchai K."/>
        </authorList>
    </citation>
    <scope>NUCLEOTIDE SEQUENCE [LARGE SCALE GENOMIC DNA]</scope>
    <source>
        <strain evidence="2 3">CT4</strain>
    </source>
</reference>
<dbReference type="Proteomes" id="UP000286268">
    <property type="component" value="Chromosome"/>
</dbReference>
<dbReference type="EMBL" id="CP025746">
    <property type="protein sequence ID" value="QAA34158.1"/>
    <property type="molecule type" value="Genomic_DNA"/>
</dbReference>
<dbReference type="Pfam" id="PF07791">
    <property type="entry name" value="Imm11"/>
    <property type="match status" value="1"/>
</dbReference>
<dbReference type="InterPro" id="IPR012433">
    <property type="entry name" value="Imm11"/>
</dbReference>
<evidence type="ECO:0000259" key="1">
    <source>
        <dbReference type="Pfam" id="PF07791"/>
    </source>
</evidence>
<dbReference type="AlphaFoldDB" id="A0A3R5U7W1"/>
<organism evidence="2 3">
    <name type="scientific">Clostridium manihotivorum</name>
    <dbReference type="NCBI Taxonomy" id="2320868"/>
    <lineage>
        <taxon>Bacteria</taxon>
        <taxon>Bacillati</taxon>
        <taxon>Bacillota</taxon>
        <taxon>Clostridia</taxon>
        <taxon>Eubacteriales</taxon>
        <taxon>Clostridiaceae</taxon>
        <taxon>Clostridium</taxon>
    </lineage>
</organism>
<gene>
    <name evidence="2" type="ORF">C1I91_22390</name>
</gene>
<protein>
    <recommendedName>
        <fullName evidence="1">Immunity MXAN-0049 protein domain-containing protein</fullName>
    </recommendedName>
</protein>